<comment type="caution">
    <text evidence="2">The sequence shown here is derived from an EMBL/GenBank/DDBJ whole genome shotgun (WGS) entry which is preliminary data.</text>
</comment>
<gene>
    <name evidence="2" type="ORF">EEX84_03270</name>
</gene>
<accession>A0A3M8PBP7</accession>
<evidence type="ECO:0000256" key="1">
    <source>
        <dbReference type="SAM" id="Phobius"/>
    </source>
</evidence>
<feature type="transmembrane region" description="Helical" evidence="1">
    <location>
        <begin position="53"/>
        <end position="72"/>
    </location>
</feature>
<reference evidence="2 3" key="1">
    <citation type="journal article" date="2018" name="Int. J. Syst. Evol. Microbiol.">
        <title>Planococcus salinus sp. nov., a moderately halophilic bacterium isolated from a saline-alkali soil.</title>
        <authorList>
            <person name="Gan L."/>
        </authorList>
    </citation>
    <scope>NUCLEOTIDE SEQUENCE [LARGE SCALE GENOMIC DNA]</scope>
    <source>
        <strain evidence="2 3">LCB217</strain>
    </source>
</reference>
<proteinExistence type="predicted"/>
<keyword evidence="1" id="KW-1133">Transmembrane helix</keyword>
<dbReference type="EMBL" id="RIAX01000002">
    <property type="protein sequence ID" value="RNF40761.1"/>
    <property type="molecule type" value="Genomic_DNA"/>
</dbReference>
<dbReference type="AlphaFoldDB" id="A0A3M8PBP7"/>
<dbReference type="OrthoDB" id="2454322at2"/>
<evidence type="ECO:0000313" key="2">
    <source>
        <dbReference type="EMBL" id="RNF40761.1"/>
    </source>
</evidence>
<dbReference type="Proteomes" id="UP000275473">
    <property type="component" value="Unassembled WGS sequence"/>
</dbReference>
<feature type="transmembrane region" description="Helical" evidence="1">
    <location>
        <begin position="29"/>
        <end position="46"/>
    </location>
</feature>
<sequence length="81" mass="8905">MGTILPLIIVAVAIFVGVASKKYYDKPHIVNFSISAMMLLLVIQTFQMQPLNGLGITAIITCSIAFVIQFYLGFRNIRANA</sequence>
<protein>
    <submittedName>
        <fullName evidence="2">Uncharacterized protein</fullName>
    </submittedName>
</protein>
<keyword evidence="3" id="KW-1185">Reference proteome</keyword>
<dbReference type="RefSeq" id="WP_123164460.1">
    <property type="nucleotide sequence ID" value="NZ_RIAX01000002.1"/>
</dbReference>
<evidence type="ECO:0000313" key="3">
    <source>
        <dbReference type="Proteomes" id="UP000275473"/>
    </source>
</evidence>
<keyword evidence="1" id="KW-0472">Membrane</keyword>
<keyword evidence="1" id="KW-0812">Transmembrane</keyword>
<organism evidence="2 3">
    <name type="scientific">Planococcus salinus</name>
    <dbReference type="NCBI Taxonomy" id="1848460"/>
    <lineage>
        <taxon>Bacteria</taxon>
        <taxon>Bacillati</taxon>
        <taxon>Bacillota</taxon>
        <taxon>Bacilli</taxon>
        <taxon>Bacillales</taxon>
        <taxon>Caryophanaceae</taxon>
        <taxon>Planococcus</taxon>
    </lineage>
</organism>
<name>A0A3M8PBP7_9BACL</name>